<evidence type="ECO:0008006" key="4">
    <source>
        <dbReference type="Google" id="ProtNLM"/>
    </source>
</evidence>
<feature type="region of interest" description="Disordered" evidence="1">
    <location>
        <begin position="695"/>
        <end position="727"/>
    </location>
</feature>
<protein>
    <recommendedName>
        <fullName evidence="4">ATP-binding protein</fullName>
    </recommendedName>
</protein>
<reference evidence="2 3" key="1">
    <citation type="submission" date="2023-07" db="EMBL/GenBank/DDBJ databases">
        <title>Comparative genomics of wheat-associated soil bacteria to identify genetic determinants of phenazine resistance.</title>
        <authorList>
            <person name="Mouncey N."/>
        </authorList>
    </citation>
    <scope>NUCLEOTIDE SEQUENCE [LARGE SCALE GENOMIC DNA]</scope>
    <source>
        <strain evidence="2 3">B2I6</strain>
    </source>
</reference>
<name>A0ABU0NU90_STRRH</name>
<keyword evidence="3" id="KW-1185">Reference proteome</keyword>
<organism evidence="2 3">
    <name type="scientific">Streptomyces rishiriensis</name>
    <dbReference type="NCBI Taxonomy" id="68264"/>
    <lineage>
        <taxon>Bacteria</taxon>
        <taxon>Bacillati</taxon>
        <taxon>Actinomycetota</taxon>
        <taxon>Actinomycetes</taxon>
        <taxon>Kitasatosporales</taxon>
        <taxon>Streptomycetaceae</taxon>
        <taxon>Streptomyces</taxon>
    </lineage>
</organism>
<proteinExistence type="predicted"/>
<dbReference type="EMBL" id="JAUSWV010000002">
    <property type="protein sequence ID" value="MDQ0582697.1"/>
    <property type="molecule type" value="Genomic_DNA"/>
</dbReference>
<accession>A0ABU0NU90</accession>
<dbReference type="Proteomes" id="UP001230654">
    <property type="component" value="Unassembled WGS sequence"/>
</dbReference>
<comment type="caution">
    <text evidence="2">The sequence shown here is derived from an EMBL/GenBank/DDBJ whole genome shotgun (WGS) entry which is preliminary data.</text>
</comment>
<evidence type="ECO:0000256" key="1">
    <source>
        <dbReference type="SAM" id="MobiDB-lite"/>
    </source>
</evidence>
<gene>
    <name evidence="2" type="ORF">QF030_004875</name>
</gene>
<evidence type="ECO:0000313" key="2">
    <source>
        <dbReference type="EMBL" id="MDQ0582697.1"/>
    </source>
</evidence>
<dbReference type="RefSeq" id="WP_307164772.1">
    <property type="nucleotide sequence ID" value="NZ_JAUSWV010000002.1"/>
</dbReference>
<evidence type="ECO:0000313" key="3">
    <source>
        <dbReference type="Proteomes" id="UP001230654"/>
    </source>
</evidence>
<sequence length="727" mass="78330">MHRRLYGRGALFDVEPAGLVPRLVGIRPYELHAEKPEHPAGPPLLVLAGGRGLGKSAVLAELWDAYTEHTRRGEARRRTPVALIDCEDEQFARPPHEESPESWSPVWQALLVVAEQLTEPVRAAGQLTFPRLTAGLVAVRASDWSGRTDSDRIRRELVRILLLNERASRFTLAGRWAAKVASKVIAAASGGGPFVAATVEATLEALSEGVTHRKEQRPATWYRSYPNAGGNAKRGLLLLAGNFRAGGTSREHAERWLVRALLADLAEAYSGIGSHLTRLGRPLVLLDNARSGPGPGLLDAVLRDRADGVGDQVVWVATVRGAAHPALGDAVRRELPEVARSTDWAPGSSPSSRALLVPLTPLSPDDTLHMVGAVCDDTELPPRFPHATHRLTGGNPLGIVLLATAAGQHPAQADSLGRLLTAKVKLEEGQADDGRPAYTELLERLVPADRLDELTVLAAAHDHDSAVALADAQLPDDFGSSGVRSLRARLAAEGLPGAPGHFVGDPFTRTLLLLRLHHRPADHARWREVHETLIRHYAPADGRDPDGQDPAHARYRLYHELALGDTAGAVAYLRDTFAGLRTRTWLDTLRFLASAPYFHAHDAAGRDADGQDDRRSAIALGRTDAAQEPPEGVNASLHLRIRRLLHAVWQVTDPLVLPDPKVCGRLEFELLQLSDQRPAGGALLFATSQAWPADALAGRPLRTPAQDDDGDDTDGDGHGPDDGDGVA</sequence>